<sequence length="30" mass="3464">MEKRLHALNGLERVGSLYKPFDLKLIIVPI</sequence>
<protein>
    <submittedName>
        <fullName evidence="1">Uncharacterized protein</fullName>
    </submittedName>
</protein>
<dbReference type="EMBL" id="CAMGYJ010000007">
    <property type="protein sequence ID" value="CAI0445491.1"/>
    <property type="molecule type" value="Genomic_DNA"/>
</dbReference>
<accession>A0AAV0MG98</accession>
<evidence type="ECO:0000313" key="2">
    <source>
        <dbReference type="Proteomes" id="UP001154282"/>
    </source>
</evidence>
<dbReference type="Proteomes" id="UP001154282">
    <property type="component" value="Unassembled WGS sequence"/>
</dbReference>
<dbReference type="AlphaFoldDB" id="A0AAV0MG98"/>
<comment type="caution">
    <text evidence="1">The sequence shown here is derived from an EMBL/GenBank/DDBJ whole genome shotgun (WGS) entry which is preliminary data.</text>
</comment>
<reference evidence="1" key="1">
    <citation type="submission" date="2022-08" db="EMBL/GenBank/DDBJ databases">
        <authorList>
            <person name="Gutierrez-Valencia J."/>
        </authorList>
    </citation>
    <scope>NUCLEOTIDE SEQUENCE</scope>
</reference>
<organism evidence="1 2">
    <name type="scientific">Linum tenue</name>
    <dbReference type="NCBI Taxonomy" id="586396"/>
    <lineage>
        <taxon>Eukaryota</taxon>
        <taxon>Viridiplantae</taxon>
        <taxon>Streptophyta</taxon>
        <taxon>Embryophyta</taxon>
        <taxon>Tracheophyta</taxon>
        <taxon>Spermatophyta</taxon>
        <taxon>Magnoliopsida</taxon>
        <taxon>eudicotyledons</taxon>
        <taxon>Gunneridae</taxon>
        <taxon>Pentapetalae</taxon>
        <taxon>rosids</taxon>
        <taxon>fabids</taxon>
        <taxon>Malpighiales</taxon>
        <taxon>Linaceae</taxon>
        <taxon>Linum</taxon>
    </lineage>
</organism>
<evidence type="ECO:0000313" key="1">
    <source>
        <dbReference type="EMBL" id="CAI0445491.1"/>
    </source>
</evidence>
<name>A0AAV0MG98_9ROSI</name>
<gene>
    <name evidence="1" type="ORF">LITE_LOCUS28588</name>
</gene>
<keyword evidence="2" id="KW-1185">Reference proteome</keyword>
<proteinExistence type="predicted"/>